<evidence type="ECO:0000256" key="1">
    <source>
        <dbReference type="ARBA" id="ARBA00000085"/>
    </source>
</evidence>
<dbReference type="EMBL" id="LNXT01000014">
    <property type="protein sequence ID" value="KTC73057.1"/>
    <property type="molecule type" value="Genomic_DNA"/>
</dbReference>
<keyword evidence="9" id="KW-1133">Transmembrane helix</keyword>
<evidence type="ECO:0000313" key="12">
    <source>
        <dbReference type="EMBL" id="KTC73057.1"/>
    </source>
</evidence>
<keyword evidence="6" id="KW-0067">ATP-binding</keyword>
<dbReference type="SUPFAM" id="SSF55874">
    <property type="entry name" value="ATPase domain of HSP90 chaperone/DNA topoisomerase II/histidine kinase"/>
    <property type="match status" value="1"/>
</dbReference>
<protein>
    <recommendedName>
        <fullName evidence="2">histidine kinase</fullName>
        <ecNumber evidence="2">2.7.13.3</ecNumber>
    </recommendedName>
</protein>
<keyword evidence="14" id="KW-1185">Reference proteome</keyword>
<dbReference type="SUPFAM" id="SSF55785">
    <property type="entry name" value="PYP-like sensor domain (PAS domain)"/>
    <property type="match status" value="1"/>
</dbReference>
<evidence type="ECO:0000256" key="2">
    <source>
        <dbReference type="ARBA" id="ARBA00012438"/>
    </source>
</evidence>
<feature type="transmembrane region" description="Helical" evidence="9">
    <location>
        <begin position="277"/>
        <end position="300"/>
    </location>
</feature>
<dbReference type="GO" id="GO:0000160">
    <property type="term" value="P:phosphorelay signal transduction system"/>
    <property type="evidence" value="ECO:0007669"/>
    <property type="project" value="UniProtKB-KW"/>
</dbReference>
<dbReference type="InterPro" id="IPR007892">
    <property type="entry name" value="CHASE4"/>
</dbReference>
<name>A0A378IBS7_9GAMM</name>
<dbReference type="InterPro" id="IPR036890">
    <property type="entry name" value="HATPase_C_sf"/>
</dbReference>
<keyword evidence="3 13" id="KW-0808">Transferase</keyword>
<evidence type="ECO:0000256" key="4">
    <source>
        <dbReference type="ARBA" id="ARBA00022741"/>
    </source>
</evidence>
<dbReference type="PANTHER" id="PTHR43065">
    <property type="entry name" value="SENSOR HISTIDINE KINASE"/>
    <property type="match status" value="1"/>
</dbReference>
<evidence type="ECO:0000256" key="5">
    <source>
        <dbReference type="ARBA" id="ARBA00022777"/>
    </source>
</evidence>
<feature type="domain" description="PAS" evidence="11">
    <location>
        <begin position="374"/>
        <end position="419"/>
    </location>
</feature>
<feature type="coiled-coil region" evidence="8">
    <location>
        <begin position="544"/>
        <end position="571"/>
    </location>
</feature>
<evidence type="ECO:0000256" key="3">
    <source>
        <dbReference type="ARBA" id="ARBA00022679"/>
    </source>
</evidence>
<evidence type="ECO:0000259" key="11">
    <source>
        <dbReference type="PROSITE" id="PS50112"/>
    </source>
</evidence>
<dbReference type="Gene3D" id="3.30.450.20">
    <property type="entry name" value="PAS domain"/>
    <property type="match status" value="1"/>
</dbReference>
<dbReference type="CDD" id="cd00130">
    <property type="entry name" value="PAS"/>
    <property type="match status" value="1"/>
</dbReference>
<evidence type="ECO:0000313" key="14">
    <source>
        <dbReference type="Proteomes" id="UP000054735"/>
    </source>
</evidence>
<dbReference type="PROSITE" id="PS50112">
    <property type="entry name" value="PAS"/>
    <property type="match status" value="1"/>
</dbReference>
<dbReference type="Proteomes" id="UP000054735">
    <property type="component" value="Unassembled WGS sequence"/>
</dbReference>
<dbReference type="Gene3D" id="1.10.8.500">
    <property type="entry name" value="HAMP domain in histidine kinase"/>
    <property type="match status" value="1"/>
</dbReference>
<dbReference type="SMART" id="SM00387">
    <property type="entry name" value="HATPase_c"/>
    <property type="match status" value="1"/>
</dbReference>
<dbReference type="Pfam" id="PF05228">
    <property type="entry name" value="CHASE4"/>
    <property type="match status" value="1"/>
</dbReference>
<dbReference type="InterPro" id="IPR005467">
    <property type="entry name" value="His_kinase_dom"/>
</dbReference>
<keyword evidence="9" id="KW-0812">Transmembrane</keyword>
<keyword evidence="8" id="KW-0175">Coiled coil</keyword>
<comment type="catalytic activity">
    <reaction evidence="1">
        <text>ATP + protein L-histidine = ADP + protein N-phospho-L-histidine.</text>
        <dbReference type="EC" id="2.7.13.3"/>
    </reaction>
</comment>
<feature type="domain" description="Histidine kinase" evidence="10">
    <location>
        <begin position="513"/>
        <end position="768"/>
    </location>
</feature>
<dbReference type="InterPro" id="IPR035965">
    <property type="entry name" value="PAS-like_dom_sf"/>
</dbReference>
<keyword evidence="9" id="KW-0472">Membrane</keyword>
<evidence type="ECO:0000313" key="15">
    <source>
        <dbReference type="Proteomes" id="UP000255066"/>
    </source>
</evidence>
<proteinExistence type="predicted"/>
<dbReference type="InterPro" id="IPR004358">
    <property type="entry name" value="Sig_transdc_His_kin-like_C"/>
</dbReference>
<dbReference type="STRING" id="28083.Lbir_1109"/>
<accession>A0A378IBS7</accession>
<keyword evidence="5 13" id="KW-0418">Kinase</keyword>
<evidence type="ECO:0000313" key="13">
    <source>
        <dbReference type="EMBL" id="STX32366.1"/>
    </source>
</evidence>
<dbReference type="PROSITE" id="PS50109">
    <property type="entry name" value="HIS_KIN"/>
    <property type="match status" value="1"/>
</dbReference>
<dbReference type="InterPro" id="IPR000014">
    <property type="entry name" value="PAS"/>
</dbReference>
<organism evidence="13 15">
    <name type="scientific">Legionella birminghamensis</name>
    <dbReference type="NCBI Taxonomy" id="28083"/>
    <lineage>
        <taxon>Bacteria</taxon>
        <taxon>Pseudomonadati</taxon>
        <taxon>Pseudomonadota</taxon>
        <taxon>Gammaproteobacteria</taxon>
        <taxon>Legionellales</taxon>
        <taxon>Legionellaceae</taxon>
        <taxon>Legionella</taxon>
    </lineage>
</organism>
<feature type="transmembrane region" description="Helical" evidence="9">
    <location>
        <begin position="15"/>
        <end position="34"/>
    </location>
</feature>
<sequence length="771" mass="88755">MRDKWAVFKNLRPKIAVVFTLIFFTTGWLVYFITNNVLLHNVLQIEEQLINENIQRVRNILNDEVERLKVLSLDWGHWDETYEFALNRNPYYIKQNLFADAFFSNQWSFYLLFSKDFQLTYYTGFNLENKKPQALPADYKHYFYIKSPFFRYKSEIKPEGGIIYFNNNIQFVASITIRHSDRKGPTVGYLILMRPLNLTRLKGYSNALELPLSIQPLSLTDKNKQAALIKEFTEDHTTVFQKNEILVKLLIRDIYDAPIAILSFKMNRDIYKYSEQAIYLFIGLLAIIFFICLFALWIMINLIVLKRIALFNNQITAIANQGGYSKRVYISGQDELSFMADKVNALLNVIGRVHNALENRMITIEQINKELKSIEEENRHIIEYAPEPIIITDSSNHIKLVNKAATKVFKIKKQELVGQPIDSTFLIKQNKDESGKGVISDVKAHDVQKEYLITYRNMDIPVELKTALLNNDSTIFILRDISERKAYEKEVALLNQKLVFSSRQAGMSDVSTMLLHNIGNILSSVLVTVSVMKESFLNSKVNSLEKVGQLLEEHQNDLADYLTKNEKGEKIPEYLCLLTKLLKGEHQTFIAQLTSLNESIDKIMLVINNFQFKQGASVVEKFNITELMDNVLEIHSERIKKHRVKLSRHYCECRDIMQDKFKIWHILNNLVTNAIDALKEVERERNLCIEIEKQAESIKLKVVDNGIGIPSVNLVSIFMFNQTSKVGGHGIGLHSSSILAEQIGGKLSVESPGLGEGATFILEIPYEPPKK</sequence>
<evidence type="ECO:0000256" key="6">
    <source>
        <dbReference type="ARBA" id="ARBA00022840"/>
    </source>
</evidence>
<dbReference type="OrthoDB" id="5654294at2"/>
<dbReference type="Pfam" id="PF02518">
    <property type="entry name" value="HATPase_c"/>
    <property type="match status" value="1"/>
</dbReference>
<reference evidence="12 14" key="1">
    <citation type="submission" date="2015-11" db="EMBL/GenBank/DDBJ databases">
        <title>Genomic analysis of 38 Legionella species identifies large and diverse effector repertoires.</title>
        <authorList>
            <person name="Burstein D."/>
            <person name="Amaro F."/>
            <person name="Zusman T."/>
            <person name="Lifshitz Z."/>
            <person name="Cohen O."/>
            <person name="Gilbert J.A."/>
            <person name="Pupko T."/>
            <person name="Shuman H.A."/>
            <person name="Segal G."/>
        </authorList>
    </citation>
    <scope>NUCLEOTIDE SEQUENCE [LARGE SCALE GENOMIC DNA]</scope>
    <source>
        <strain evidence="12 14">CDC#1407-AL-14</strain>
    </source>
</reference>
<evidence type="ECO:0000256" key="8">
    <source>
        <dbReference type="SAM" id="Coils"/>
    </source>
</evidence>
<dbReference type="EC" id="2.7.13.3" evidence="2"/>
<evidence type="ECO:0000259" key="10">
    <source>
        <dbReference type="PROSITE" id="PS50109"/>
    </source>
</evidence>
<dbReference type="Gene3D" id="3.30.565.10">
    <property type="entry name" value="Histidine kinase-like ATPase, C-terminal domain"/>
    <property type="match status" value="1"/>
</dbReference>
<keyword evidence="4" id="KW-0547">Nucleotide-binding</keyword>
<dbReference type="PRINTS" id="PR00344">
    <property type="entry name" value="BCTRLSENSOR"/>
</dbReference>
<feature type="coiled-coil region" evidence="8">
    <location>
        <begin position="357"/>
        <end position="384"/>
    </location>
</feature>
<dbReference type="EMBL" id="UGNW01000001">
    <property type="protein sequence ID" value="STX32366.1"/>
    <property type="molecule type" value="Genomic_DNA"/>
</dbReference>
<dbReference type="GO" id="GO:0005524">
    <property type="term" value="F:ATP binding"/>
    <property type="evidence" value="ECO:0007669"/>
    <property type="project" value="UniProtKB-KW"/>
</dbReference>
<dbReference type="GO" id="GO:0004673">
    <property type="term" value="F:protein histidine kinase activity"/>
    <property type="evidence" value="ECO:0007669"/>
    <property type="project" value="UniProtKB-EC"/>
</dbReference>
<dbReference type="CDD" id="cd00075">
    <property type="entry name" value="HATPase"/>
    <property type="match status" value="1"/>
</dbReference>
<gene>
    <name evidence="13" type="primary">fixL_2</name>
    <name evidence="12" type="synonym">fixL</name>
    <name evidence="12" type="ORF">Lbir_1109</name>
    <name evidence="13" type="ORF">NCTC12437_02151</name>
</gene>
<dbReference type="Pfam" id="PF13426">
    <property type="entry name" value="PAS_9"/>
    <property type="match status" value="1"/>
</dbReference>
<evidence type="ECO:0000256" key="7">
    <source>
        <dbReference type="ARBA" id="ARBA00023012"/>
    </source>
</evidence>
<reference evidence="13 15" key="2">
    <citation type="submission" date="2018-06" db="EMBL/GenBank/DDBJ databases">
        <authorList>
            <consortium name="Pathogen Informatics"/>
            <person name="Doyle S."/>
        </authorList>
    </citation>
    <scope>NUCLEOTIDE SEQUENCE [LARGE SCALE GENOMIC DNA]</scope>
    <source>
        <strain evidence="13 15">NCTC12437</strain>
    </source>
</reference>
<dbReference type="SMART" id="SM00091">
    <property type="entry name" value="PAS"/>
    <property type="match status" value="1"/>
</dbReference>
<dbReference type="AlphaFoldDB" id="A0A378IBS7"/>
<dbReference type="RefSeq" id="WP_058523201.1">
    <property type="nucleotide sequence ID" value="NZ_CAAAHV010000008.1"/>
</dbReference>
<dbReference type="NCBIfam" id="TIGR00229">
    <property type="entry name" value="sensory_box"/>
    <property type="match status" value="1"/>
</dbReference>
<dbReference type="Proteomes" id="UP000255066">
    <property type="component" value="Unassembled WGS sequence"/>
</dbReference>
<dbReference type="InterPro" id="IPR003594">
    <property type="entry name" value="HATPase_dom"/>
</dbReference>
<keyword evidence="7" id="KW-0902">Two-component regulatory system</keyword>
<dbReference type="PANTHER" id="PTHR43065:SF46">
    <property type="entry name" value="C4-DICARBOXYLATE TRANSPORT SENSOR PROTEIN DCTB"/>
    <property type="match status" value="1"/>
</dbReference>
<evidence type="ECO:0000256" key="9">
    <source>
        <dbReference type="SAM" id="Phobius"/>
    </source>
</evidence>